<sequence length="328" mass="37355">MELIYGPDFEDIAFAIKYLNYKMNYSLSSTEIMLVLDSGTAIGLKNVLHSIIDLCRCDPHDFDIINPEIVDKIIEMREVEPHQYLKQLLARPDDDKEFDASMPSNIDIHHYVNQKNATLADLVLFARIYKLVREGKKLESTEREWFECFQREMARKMEFEHIADPDFALLEIRAGKIISIDDHPNADSLYVETVDIGTKIQVVSGLRGKVNKEDLLDKIFLFIVNMKPSKLRGIVSEGMILCVKDDQGNVEPIGVPMNAMPGYKLVLLDEKIQITSCYDKPKISATNERFKCAMNAFMVENNKLLFNGRPLGFGLEPVVTKTEKGNVS</sequence>
<dbReference type="GO" id="GO:0016874">
    <property type="term" value="F:ligase activity"/>
    <property type="evidence" value="ECO:0007669"/>
    <property type="project" value="UniProtKB-KW"/>
</dbReference>
<organism evidence="5 6">
    <name type="scientific">Astathelohania contejeani</name>
    <dbReference type="NCBI Taxonomy" id="164912"/>
    <lineage>
        <taxon>Eukaryota</taxon>
        <taxon>Fungi</taxon>
        <taxon>Fungi incertae sedis</taxon>
        <taxon>Microsporidia</taxon>
        <taxon>Astathelohaniidae</taxon>
        <taxon>Astathelohania</taxon>
    </lineage>
</organism>
<feature type="domain" description="TRNA-binding" evidence="4">
    <location>
        <begin position="166"/>
        <end position="266"/>
    </location>
</feature>
<evidence type="ECO:0000256" key="3">
    <source>
        <dbReference type="PROSITE-ProRule" id="PRU00209"/>
    </source>
</evidence>
<dbReference type="PROSITE" id="PS50886">
    <property type="entry name" value="TRBD"/>
    <property type="match status" value="1"/>
</dbReference>
<keyword evidence="5" id="KW-0436">Ligase</keyword>
<comment type="caution">
    <text evidence="5">The sequence shown here is derived from an EMBL/GenBank/DDBJ whole genome shotgun (WGS) entry which is preliminary data.</text>
</comment>
<evidence type="ECO:0000313" key="6">
    <source>
        <dbReference type="Proteomes" id="UP001516464"/>
    </source>
</evidence>
<keyword evidence="1 3" id="KW-0820">tRNA-binding</keyword>
<dbReference type="InterPro" id="IPR051270">
    <property type="entry name" value="Tyrosine-tRNA_ligase_regulator"/>
</dbReference>
<dbReference type="Pfam" id="PF01588">
    <property type="entry name" value="tRNA_bind"/>
    <property type="match status" value="1"/>
</dbReference>
<reference evidence="5 6" key="1">
    <citation type="submission" date="2019-01" db="EMBL/GenBank/DDBJ databases">
        <title>Genomes sequencing and comparative genomics of infectious freshwater microsporidia, Cucumispora dikerogammari and Thelohania contejeani.</title>
        <authorList>
            <person name="Cormier A."/>
            <person name="Giraud I."/>
            <person name="Wattier R."/>
            <person name="Teixeira M."/>
            <person name="Grandjean F."/>
            <person name="Rigaud T."/>
            <person name="Cordaux R."/>
        </authorList>
    </citation>
    <scope>NUCLEOTIDE SEQUENCE [LARGE SCALE GENOMIC DNA]</scope>
    <source>
        <strain evidence="5">T1</strain>
        <tissue evidence="5">Spores</tissue>
    </source>
</reference>
<gene>
    <name evidence="5" type="primary">YARS</name>
    <name evidence="5" type="ORF">TCON_0260</name>
</gene>
<evidence type="ECO:0000313" key="5">
    <source>
        <dbReference type="EMBL" id="KAF7684544.1"/>
    </source>
</evidence>
<dbReference type="Gene3D" id="2.40.50.140">
    <property type="entry name" value="Nucleic acid-binding proteins"/>
    <property type="match status" value="1"/>
</dbReference>
<dbReference type="InterPro" id="IPR002547">
    <property type="entry name" value="tRNA-bd_dom"/>
</dbReference>
<keyword evidence="6" id="KW-1185">Reference proteome</keyword>
<keyword evidence="2 3" id="KW-0694">RNA-binding</keyword>
<proteinExistence type="predicted"/>
<evidence type="ECO:0000259" key="4">
    <source>
        <dbReference type="PROSITE" id="PS50886"/>
    </source>
</evidence>
<dbReference type="EMBL" id="SBIQ01000009">
    <property type="protein sequence ID" value="KAF7684544.1"/>
    <property type="molecule type" value="Genomic_DNA"/>
</dbReference>
<evidence type="ECO:0000256" key="2">
    <source>
        <dbReference type="ARBA" id="ARBA00022884"/>
    </source>
</evidence>
<accession>A0ABQ7I232</accession>
<dbReference type="PANTHER" id="PTHR11586">
    <property type="entry name" value="TRNA-AMINOACYLATION COFACTOR ARC1 FAMILY MEMBER"/>
    <property type="match status" value="1"/>
</dbReference>
<dbReference type="SUPFAM" id="SSF50249">
    <property type="entry name" value="Nucleic acid-binding proteins"/>
    <property type="match status" value="1"/>
</dbReference>
<evidence type="ECO:0000256" key="1">
    <source>
        <dbReference type="ARBA" id="ARBA00022555"/>
    </source>
</evidence>
<dbReference type="Proteomes" id="UP001516464">
    <property type="component" value="Unassembled WGS sequence"/>
</dbReference>
<dbReference type="InterPro" id="IPR012340">
    <property type="entry name" value="NA-bd_OB-fold"/>
</dbReference>
<name>A0ABQ7I232_9MICR</name>
<protein>
    <submittedName>
        <fullName evidence="5">Tyrosine--tRNA ligase, cytoplasmic</fullName>
    </submittedName>
</protein>
<dbReference type="PANTHER" id="PTHR11586:SF33">
    <property type="entry name" value="AMINOACYL TRNA SYNTHASE COMPLEX-INTERACTING MULTIFUNCTIONAL PROTEIN 1"/>
    <property type="match status" value="1"/>
</dbReference>